<dbReference type="InterPro" id="IPR007367">
    <property type="entry name" value="DUF433"/>
</dbReference>
<sequence length="77" mass="8265">MGSQATLRPPGAPLSADPEVMGGRTVFAGTRVPVEVLFENLADGLTVDEIVESYPTLRKEDVLSVLAEASRRLSQRP</sequence>
<accession>A0A6J4HCI3</accession>
<dbReference type="PANTHER" id="PTHR34849:SF3">
    <property type="entry name" value="SSR2962 PROTEIN"/>
    <property type="match status" value="1"/>
</dbReference>
<protein>
    <recommendedName>
        <fullName evidence="2">DUF433 domain-containing protein</fullName>
    </recommendedName>
</protein>
<dbReference type="EMBL" id="CADCTL010000046">
    <property type="protein sequence ID" value="CAA9220646.1"/>
    <property type="molecule type" value="Genomic_DNA"/>
</dbReference>
<dbReference type="InterPro" id="IPR036388">
    <property type="entry name" value="WH-like_DNA-bd_sf"/>
</dbReference>
<evidence type="ECO:0000313" key="1">
    <source>
        <dbReference type="EMBL" id="CAA9220646.1"/>
    </source>
</evidence>
<gene>
    <name evidence="1" type="ORF">AVDCRST_MAG04-576</name>
</gene>
<dbReference type="Pfam" id="PF04255">
    <property type="entry name" value="DUF433"/>
    <property type="match status" value="1"/>
</dbReference>
<dbReference type="PANTHER" id="PTHR34849">
    <property type="entry name" value="SSL5025 PROTEIN"/>
    <property type="match status" value="1"/>
</dbReference>
<dbReference type="SUPFAM" id="SSF46689">
    <property type="entry name" value="Homeodomain-like"/>
    <property type="match status" value="1"/>
</dbReference>
<dbReference type="Gene3D" id="1.10.10.10">
    <property type="entry name" value="Winged helix-like DNA-binding domain superfamily/Winged helix DNA-binding domain"/>
    <property type="match status" value="1"/>
</dbReference>
<proteinExistence type="predicted"/>
<reference evidence="1" key="1">
    <citation type="submission" date="2020-02" db="EMBL/GenBank/DDBJ databases">
        <authorList>
            <person name="Meier V. D."/>
        </authorList>
    </citation>
    <scope>NUCLEOTIDE SEQUENCE</scope>
    <source>
        <strain evidence="1">AVDCRST_MAG04</strain>
    </source>
</reference>
<evidence type="ECO:0008006" key="2">
    <source>
        <dbReference type="Google" id="ProtNLM"/>
    </source>
</evidence>
<organism evidence="1">
    <name type="scientific">uncultured Acetobacteraceae bacterium</name>
    <dbReference type="NCBI Taxonomy" id="169975"/>
    <lineage>
        <taxon>Bacteria</taxon>
        <taxon>Pseudomonadati</taxon>
        <taxon>Pseudomonadota</taxon>
        <taxon>Alphaproteobacteria</taxon>
        <taxon>Acetobacterales</taxon>
        <taxon>Acetobacteraceae</taxon>
        <taxon>environmental samples</taxon>
    </lineage>
</organism>
<dbReference type="InterPro" id="IPR009057">
    <property type="entry name" value="Homeodomain-like_sf"/>
</dbReference>
<name>A0A6J4HCI3_9PROT</name>
<dbReference type="AlphaFoldDB" id="A0A6J4HCI3"/>